<dbReference type="InterPro" id="IPR037171">
    <property type="entry name" value="NagB/RpiA_transferase-like"/>
</dbReference>
<reference evidence="9 10" key="1">
    <citation type="submission" date="2023-07" db="EMBL/GenBank/DDBJ databases">
        <authorList>
            <person name="Lian W.-H."/>
        </authorList>
    </citation>
    <scope>NUCLEOTIDE SEQUENCE [LARGE SCALE GENOMIC DNA]</scope>
    <source>
        <strain evidence="9 10">SYSU DXS3180</strain>
    </source>
</reference>
<dbReference type="EMBL" id="JAULBC010000010">
    <property type="protein sequence ID" value="MEX6690723.1"/>
    <property type="molecule type" value="Genomic_DNA"/>
</dbReference>
<dbReference type="Pfam" id="PF01182">
    <property type="entry name" value="Glucosamine_iso"/>
    <property type="match status" value="1"/>
</dbReference>
<dbReference type="InterPro" id="IPR005900">
    <property type="entry name" value="6-phosphogluconolactonase_DevB"/>
</dbReference>
<evidence type="ECO:0000313" key="10">
    <source>
        <dbReference type="Proteomes" id="UP001560573"/>
    </source>
</evidence>
<comment type="pathway">
    <text evidence="3 7">Carbohydrate degradation; pentose phosphate pathway; D-ribulose 5-phosphate from D-glucose 6-phosphate (oxidative stage): step 2/3.</text>
</comment>
<comment type="function">
    <text evidence="2 7">Hydrolysis of 6-phosphogluconolactone to 6-phosphogluconate.</text>
</comment>
<keyword evidence="10" id="KW-1185">Reference proteome</keyword>
<protein>
    <recommendedName>
        <fullName evidence="6 7">6-phosphogluconolactonase</fullName>
        <shortName evidence="7">6PGL</shortName>
        <ecNumber evidence="5 7">3.1.1.31</ecNumber>
    </recommendedName>
</protein>
<dbReference type="Gene3D" id="3.40.50.1360">
    <property type="match status" value="1"/>
</dbReference>
<proteinExistence type="inferred from homology"/>
<organism evidence="9 10">
    <name type="scientific">Danxiaibacter flavus</name>
    <dbReference type="NCBI Taxonomy" id="3049108"/>
    <lineage>
        <taxon>Bacteria</taxon>
        <taxon>Pseudomonadati</taxon>
        <taxon>Bacteroidota</taxon>
        <taxon>Chitinophagia</taxon>
        <taxon>Chitinophagales</taxon>
        <taxon>Chitinophagaceae</taxon>
        <taxon>Danxiaibacter</taxon>
    </lineage>
</organism>
<evidence type="ECO:0000313" key="9">
    <source>
        <dbReference type="EMBL" id="MEX6690723.1"/>
    </source>
</evidence>
<evidence type="ECO:0000259" key="8">
    <source>
        <dbReference type="Pfam" id="PF01182"/>
    </source>
</evidence>
<comment type="caution">
    <text evidence="9">The sequence shown here is derived from an EMBL/GenBank/DDBJ whole genome shotgun (WGS) entry which is preliminary data.</text>
</comment>
<feature type="domain" description="Glucosamine/galactosamine-6-phosphate isomerase" evidence="8">
    <location>
        <begin position="8"/>
        <end position="230"/>
    </location>
</feature>
<name>A0ABV3ZPK6_9BACT</name>
<dbReference type="GO" id="GO:0017057">
    <property type="term" value="F:6-phosphogluconolactonase activity"/>
    <property type="evidence" value="ECO:0007669"/>
    <property type="project" value="UniProtKB-EC"/>
</dbReference>
<evidence type="ECO:0000256" key="1">
    <source>
        <dbReference type="ARBA" id="ARBA00000832"/>
    </source>
</evidence>
<evidence type="ECO:0000256" key="4">
    <source>
        <dbReference type="ARBA" id="ARBA00010662"/>
    </source>
</evidence>
<dbReference type="EC" id="3.1.1.31" evidence="5 7"/>
<dbReference type="NCBIfam" id="TIGR01198">
    <property type="entry name" value="pgl"/>
    <property type="match status" value="1"/>
</dbReference>
<dbReference type="SUPFAM" id="SSF100950">
    <property type="entry name" value="NagB/RpiA/CoA transferase-like"/>
    <property type="match status" value="1"/>
</dbReference>
<comment type="similarity">
    <text evidence="4 7">Belongs to the glucosamine/galactosamine-6-phosphate isomerase family. 6-phosphogluconolactonase subfamily.</text>
</comment>
<dbReference type="PANTHER" id="PTHR11054">
    <property type="entry name" value="6-PHOSPHOGLUCONOLACTONASE"/>
    <property type="match status" value="1"/>
</dbReference>
<evidence type="ECO:0000256" key="6">
    <source>
        <dbReference type="ARBA" id="ARBA00020337"/>
    </source>
</evidence>
<dbReference type="CDD" id="cd01400">
    <property type="entry name" value="6PGL"/>
    <property type="match status" value="1"/>
</dbReference>
<evidence type="ECO:0000256" key="2">
    <source>
        <dbReference type="ARBA" id="ARBA00002681"/>
    </source>
</evidence>
<sequence length="242" mass="27671">MQFHISKNTEDLSRQVADWLVDRISNTLKNQDKFTIALSGGSTPKKLHELLASDAYKNKIDWSKLHIFWGDERYVPFTDERNNAKMAFDTLLDHVPVPKEHIHIMRTDIPHEESAIEYEQILADYFHNSTHTFDVVLLGMGDDGHTLSLFPGKTDVIHEQKKWTTSLWLDSQDMFRVTLTAPVVNQSAAVAFLVTGANKAHVLHNVIEGEFRPEVYPSQVIKPEPGELHWFIDEAAGEELKK</sequence>
<comment type="catalytic activity">
    <reaction evidence="1 7">
        <text>6-phospho-D-glucono-1,5-lactone + H2O = 6-phospho-D-gluconate + H(+)</text>
        <dbReference type="Rhea" id="RHEA:12556"/>
        <dbReference type="ChEBI" id="CHEBI:15377"/>
        <dbReference type="ChEBI" id="CHEBI:15378"/>
        <dbReference type="ChEBI" id="CHEBI:57955"/>
        <dbReference type="ChEBI" id="CHEBI:58759"/>
        <dbReference type="EC" id="3.1.1.31"/>
    </reaction>
</comment>
<evidence type="ECO:0000256" key="7">
    <source>
        <dbReference type="RuleBase" id="RU365095"/>
    </source>
</evidence>
<evidence type="ECO:0000256" key="5">
    <source>
        <dbReference type="ARBA" id="ARBA00013198"/>
    </source>
</evidence>
<gene>
    <name evidence="7 9" type="primary">pgl</name>
    <name evidence="9" type="ORF">QTN47_24665</name>
</gene>
<dbReference type="RefSeq" id="WP_369332139.1">
    <property type="nucleotide sequence ID" value="NZ_JAULBC010000010.1"/>
</dbReference>
<keyword evidence="7 9" id="KW-0378">Hydrolase</keyword>
<evidence type="ECO:0000256" key="3">
    <source>
        <dbReference type="ARBA" id="ARBA00004961"/>
    </source>
</evidence>
<accession>A0ABV3ZPK6</accession>
<dbReference type="InterPro" id="IPR039104">
    <property type="entry name" value="6PGL"/>
</dbReference>
<dbReference type="PANTHER" id="PTHR11054:SF0">
    <property type="entry name" value="6-PHOSPHOGLUCONOLACTONASE"/>
    <property type="match status" value="1"/>
</dbReference>
<dbReference type="InterPro" id="IPR006148">
    <property type="entry name" value="Glc/Gal-6P_isomerase"/>
</dbReference>
<dbReference type="Proteomes" id="UP001560573">
    <property type="component" value="Unassembled WGS sequence"/>
</dbReference>